<dbReference type="EMBL" id="JACEEZ010020466">
    <property type="protein sequence ID" value="KAG0714521.1"/>
    <property type="molecule type" value="Genomic_DNA"/>
</dbReference>
<keyword evidence="3" id="KW-0443">Lipid metabolism</keyword>
<dbReference type="PANTHER" id="PTHR12782">
    <property type="entry name" value="MICROSOMAL PROSTAGLANDIN E SYNTHASE-2"/>
    <property type="match status" value="1"/>
</dbReference>
<dbReference type="AlphaFoldDB" id="A0A8J4Y0H5"/>
<dbReference type="Gene3D" id="1.20.1050.10">
    <property type="match status" value="1"/>
</dbReference>
<dbReference type="SFLD" id="SFLDG01203">
    <property type="entry name" value="Prostaglandin_E_synthase_like1"/>
    <property type="match status" value="1"/>
</dbReference>
<sequence length="556" mass="61638">MPRVKDSGATDTTGLKLTLFQYQTCPFCCKVRAFLDFHGFNYDVIEVNSVTRTQTKWTDYRKVPFIVITSPNSETVLQLKDSTMIISVLQSFLQNKSENLQNLVKCYPTINYTDEEGDKRVEIMNKYFLMYGQHPPGRTKEDIVDERKWRKWVDDVLVHALSPNVYRTPSEALQAFQWFSKVGNWEEHFATWERLLVIYAGAVAMFIIGKILKKRHQLKDDVRQSFYEQVNVWLKALKKKGTRFMGGDSPNLSDLAVYGVLTAVEGCDAFQDLRSNTKISRWFENMSEAVKQHGGSALVCVTLLAVTVPCAQTLSSPSPSPAPALIPAASKQQRLIGGDLHDVGDCFLVTRVLKKSMLMAPTTPTPTMTSPITLNPTMTSPTTLNPTMKSPITLNPTMTSPTTLNPTMKSPITLNPTMTSPITLNPTITSPTTLNPTMKSPITLNPTMTSPITLNPTMTSPITLNPTMTSPITHSPTMTSPITLNTTMTSPITLNPTMTSPITHNPTMTSPITHNPTMTSPITHNPTMTSPITHNPTMTSPITHNPTMSPITHNPP</sequence>
<organism evidence="5 6">
    <name type="scientific">Chionoecetes opilio</name>
    <name type="common">Atlantic snow crab</name>
    <name type="synonym">Cancer opilio</name>
    <dbReference type="NCBI Taxonomy" id="41210"/>
    <lineage>
        <taxon>Eukaryota</taxon>
        <taxon>Metazoa</taxon>
        <taxon>Ecdysozoa</taxon>
        <taxon>Arthropoda</taxon>
        <taxon>Crustacea</taxon>
        <taxon>Multicrustacea</taxon>
        <taxon>Malacostraca</taxon>
        <taxon>Eumalacostraca</taxon>
        <taxon>Eucarida</taxon>
        <taxon>Decapoda</taxon>
        <taxon>Pleocyemata</taxon>
        <taxon>Brachyura</taxon>
        <taxon>Eubrachyura</taxon>
        <taxon>Majoidea</taxon>
        <taxon>Majidae</taxon>
        <taxon>Chionoecetes</taxon>
    </lineage>
</organism>
<dbReference type="CDD" id="cd03197">
    <property type="entry name" value="GST_C_mPGES2"/>
    <property type="match status" value="1"/>
</dbReference>
<dbReference type="InterPro" id="IPR034335">
    <property type="entry name" value="PGES2_C"/>
</dbReference>
<evidence type="ECO:0000256" key="1">
    <source>
        <dbReference type="ARBA" id="ARBA00002549"/>
    </source>
</evidence>
<reference evidence="5" key="1">
    <citation type="submission" date="2020-07" db="EMBL/GenBank/DDBJ databases">
        <title>The High-quality genome of the commercially important snow crab, Chionoecetes opilio.</title>
        <authorList>
            <person name="Jeong J.-H."/>
            <person name="Ryu S."/>
        </authorList>
    </citation>
    <scope>NUCLEOTIDE SEQUENCE</scope>
    <source>
        <strain evidence="5">MADBK_172401_WGS</strain>
        <tissue evidence="5">Digestive gland</tissue>
    </source>
</reference>
<dbReference type="OrthoDB" id="423541at2759"/>
<dbReference type="InterPro" id="IPR034334">
    <property type="entry name" value="PGES2"/>
</dbReference>
<dbReference type="PROSITE" id="PS51354">
    <property type="entry name" value="GLUTAREDOXIN_2"/>
    <property type="match status" value="1"/>
</dbReference>
<comment type="similarity">
    <text evidence="2">Belongs to the GST superfamily.</text>
</comment>
<dbReference type="Pfam" id="PF00462">
    <property type="entry name" value="Glutaredoxin"/>
    <property type="match status" value="1"/>
</dbReference>
<evidence type="ECO:0000256" key="2">
    <source>
        <dbReference type="ARBA" id="ARBA00007409"/>
    </source>
</evidence>
<proteinExistence type="inferred from homology"/>
<protein>
    <submittedName>
        <fullName evidence="5">Prostaglandin E synthase 2</fullName>
    </submittedName>
</protein>
<dbReference type="GO" id="GO:0001516">
    <property type="term" value="P:prostaglandin biosynthetic process"/>
    <property type="evidence" value="ECO:0007669"/>
    <property type="project" value="UniProtKB-UniPathway"/>
</dbReference>
<dbReference type="SUPFAM" id="SSF52833">
    <property type="entry name" value="Thioredoxin-like"/>
    <property type="match status" value="1"/>
</dbReference>
<comment type="function">
    <text evidence="1">Has a glutathione-disulfide oxidoreductase activity in the presence of NADPH and glutathione reductase. Reduces low molecular weight disulfides and proteins.</text>
</comment>
<dbReference type="PROSITE" id="PS00195">
    <property type="entry name" value="GLUTAREDOXIN_1"/>
    <property type="match status" value="1"/>
</dbReference>
<evidence type="ECO:0000259" key="4">
    <source>
        <dbReference type="Pfam" id="PF00462"/>
    </source>
</evidence>
<dbReference type="SFLD" id="SFLDG01182">
    <property type="entry name" value="Prostaglandin_E_synthase_like"/>
    <property type="match status" value="1"/>
</dbReference>
<dbReference type="SFLD" id="SFLDS00019">
    <property type="entry name" value="Glutathione_Transferase_(cytos"/>
    <property type="match status" value="1"/>
</dbReference>
<dbReference type="InterPro" id="IPR036249">
    <property type="entry name" value="Thioredoxin-like_sf"/>
</dbReference>
<dbReference type="SUPFAM" id="SSF47616">
    <property type="entry name" value="GST C-terminal domain-like"/>
    <property type="match status" value="1"/>
</dbReference>
<dbReference type="PANTHER" id="PTHR12782:SF5">
    <property type="entry name" value="PROSTAGLANDIN E SYNTHASE 2"/>
    <property type="match status" value="1"/>
</dbReference>
<evidence type="ECO:0000256" key="3">
    <source>
        <dbReference type="ARBA" id="ARBA00023098"/>
    </source>
</evidence>
<feature type="domain" description="Glutaredoxin" evidence="4">
    <location>
        <begin position="18"/>
        <end position="68"/>
    </location>
</feature>
<dbReference type="InterPro" id="IPR036282">
    <property type="entry name" value="Glutathione-S-Trfase_C_sf"/>
</dbReference>
<dbReference type="InterPro" id="IPR002109">
    <property type="entry name" value="Glutaredoxin"/>
</dbReference>
<evidence type="ECO:0000313" key="5">
    <source>
        <dbReference type="EMBL" id="KAG0714521.1"/>
    </source>
</evidence>
<dbReference type="Gene3D" id="6.20.200.30">
    <property type="match status" value="1"/>
</dbReference>
<gene>
    <name evidence="5" type="primary">ptges2</name>
    <name evidence="5" type="ORF">GWK47_013984</name>
</gene>
<dbReference type="Proteomes" id="UP000770661">
    <property type="component" value="Unassembled WGS sequence"/>
</dbReference>
<dbReference type="Gene3D" id="3.40.30.10">
    <property type="entry name" value="Glutaredoxin"/>
    <property type="match status" value="1"/>
</dbReference>
<comment type="caution">
    <text evidence="5">The sequence shown here is derived from an EMBL/GenBank/DDBJ whole genome shotgun (WGS) entry which is preliminary data.</text>
</comment>
<dbReference type="GO" id="GO:0005739">
    <property type="term" value="C:mitochondrion"/>
    <property type="evidence" value="ECO:0007669"/>
    <property type="project" value="TreeGrafter"/>
</dbReference>
<dbReference type="InterPro" id="IPR040079">
    <property type="entry name" value="Glutathione_S-Trfase"/>
</dbReference>
<dbReference type="GO" id="GO:0050220">
    <property type="term" value="F:prostaglandin-E synthase activity"/>
    <property type="evidence" value="ECO:0007669"/>
    <property type="project" value="InterPro"/>
</dbReference>
<dbReference type="InterPro" id="IPR011767">
    <property type="entry name" value="GLR_AS"/>
</dbReference>
<keyword evidence="6" id="KW-1185">Reference proteome</keyword>
<evidence type="ECO:0000313" key="6">
    <source>
        <dbReference type="Proteomes" id="UP000770661"/>
    </source>
</evidence>
<dbReference type="UniPathway" id="UPA00662"/>
<accession>A0A8J4Y0H5</accession>
<name>A0A8J4Y0H5_CHIOP</name>